<accession>A0A3B1AIV6</accession>
<proteinExistence type="predicted"/>
<dbReference type="Pfam" id="PF13401">
    <property type="entry name" value="AAA_22"/>
    <property type="match status" value="1"/>
</dbReference>
<dbReference type="EMBL" id="UOFT01000065">
    <property type="protein sequence ID" value="VAW98299.1"/>
    <property type="molecule type" value="Genomic_DNA"/>
</dbReference>
<dbReference type="SUPFAM" id="SSF52540">
    <property type="entry name" value="P-loop containing nucleoside triphosphate hydrolases"/>
    <property type="match status" value="1"/>
</dbReference>
<gene>
    <name evidence="2" type="ORF">MNBD_GAMMA23-55</name>
</gene>
<dbReference type="Gene3D" id="3.40.50.300">
    <property type="entry name" value="P-loop containing nucleotide triphosphate hydrolases"/>
    <property type="match status" value="1"/>
</dbReference>
<dbReference type="PANTHER" id="PTHR35894:SF1">
    <property type="entry name" value="PHOSPHORIBULOKINASE _ URIDINE KINASE FAMILY"/>
    <property type="match status" value="1"/>
</dbReference>
<dbReference type="SMART" id="SM00382">
    <property type="entry name" value="AAA"/>
    <property type="match status" value="1"/>
</dbReference>
<evidence type="ECO:0000259" key="1">
    <source>
        <dbReference type="SMART" id="SM00382"/>
    </source>
</evidence>
<dbReference type="PANTHER" id="PTHR35894">
    <property type="entry name" value="GENERAL SECRETION PATHWAY PROTEIN A-RELATED"/>
    <property type="match status" value="1"/>
</dbReference>
<dbReference type="InterPro" id="IPR027417">
    <property type="entry name" value="P-loop_NTPase"/>
</dbReference>
<name>A0A3B1AIV6_9ZZZZ</name>
<protein>
    <recommendedName>
        <fullName evidence="1">AAA+ ATPase domain-containing protein</fullName>
    </recommendedName>
</protein>
<dbReference type="InterPro" id="IPR017466">
    <property type="entry name" value="XrtA-assoc_ATPase-like"/>
</dbReference>
<evidence type="ECO:0000313" key="2">
    <source>
        <dbReference type="EMBL" id="VAW98299.1"/>
    </source>
</evidence>
<reference evidence="2" key="1">
    <citation type="submission" date="2018-06" db="EMBL/GenBank/DDBJ databases">
        <authorList>
            <person name="Zhirakovskaya E."/>
        </authorList>
    </citation>
    <scope>NUCLEOTIDE SEQUENCE</scope>
</reference>
<sequence>MYQEYYNFTGKPFQLIPDVNCLFASRGHLQALSYFNYGLEQGEGFVTVTGEIGAGKTTLIQALLAELEDKNVVVATMVAANLDAVGVLEMIASVFNLPHENMSKVVLLKTIENHFLEYREQGQNILLVVDEAQTLNADALEELRILSNLEKNGRAVMQVFLVGQAELRTTILSKEFEHLRQRIIASYHLDALTEAETVDYIKFRLKSVGWKNTPSLSKEVYNELHRWSKGIPRRVNLLCDRLFVYGYLEEKSKLTKRDIMLVVADMNKELGGEKTNEFLHTVADSSGVQEVDIVLDGSDINSRLDKIEEKLDLLLDALVNTKSKKTK</sequence>
<dbReference type="InterPro" id="IPR003593">
    <property type="entry name" value="AAA+_ATPase"/>
</dbReference>
<dbReference type="AlphaFoldDB" id="A0A3B1AIV6"/>
<dbReference type="InterPro" id="IPR052026">
    <property type="entry name" value="ExeA_AAA_ATPase_DNA-bind"/>
</dbReference>
<dbReference type="GO" id="GO:0016887">
    <property type="term" value="F:ATP hydrolysis activity"/>
    <property type="evidence" value="ECO:0007669"/>
    <property type="project" value="InterPro"/>
</dbReference>
<dbReference type="InterPro" id="IPR049945">
    <property type="entry name" value="AAA_22"/>
</dbReference>
<dbReference type="NCBIfam" id="TIGR03015">
    <property type="entry name" value="pepcterm_ATPase"/>
    <property type="match status" value="1"/>
</dbReference>
<organism evidence="2">
    <name type="scientific">hydrothermal vent metagenome</name>
    <dbReference type="NCBI Taxonomy" id="652676"/>
    <lineage>
        <taxon>unclassified sequences</taxon>
        <taxon>metagenomes</taxon>
        <taxon>ecological metagenomes</taxon>
    </lineage>
</organism>
<feature type="domain" description="AAA+ ATPase" evidence="1">
    <location>
        <begin position="42"/>
        <end position="208"/>
    </location>
</feature>